<reference evidence="2" key="1">
    <citation type="journal article" date="2018" name="BMC Genomics">
        <title>Genomic insights into host adaptation between the wheat stripe rust pathogen (Puccinia striiformis f. sp. tritici) and the barley stripe rust pathogen (Puccinia striiformis f. sp. hordei).</title>
        <authorList>
            <person name="Xia C."/>
            <person name="Wang M."/>
            <person name="Yin C."/>
            <person name="Cornejo O.E."/>
            <person name="Hulbert S.H."/>
            <person name="Chen X."/>
        </authorList>
    </citation>
    <scope>NUCLEOTIDE SEQUENCE [LARGE SCALE GENOMIC DNA]</scope>
    <source>
        <strain evidence="2">93-210</strain>
    </source>
</reference>
<accession>A0ACC0EHS6</accession>
<name>A0ACC0EHS6_9BASI</name>
<protein>
    <submittedName>
        <fullName evidence="1">Uncharacterized protein</fullName>
    </submittedName>
</protein>
<gene>
    <name evidence="1" type="ORF">MJO28_006211</name>
</gene>
<evidence type="ECO:0000313" key="2">
    <source>
        <dbReference type="Proteomes" id="UP001060170"/>
    </source>
</evidence>
<sequence length="372" mass="41558">MQPPPRPVPVNDVEEGRTGPISRLVDRLERSGSHSELADELSALVAILGDESMSCDFEEVDNDQVHSIFLIIDLDLDNYVNADTQEDTHFQLRLDIPDGYPSTEAKPRLKLLAKYLGSFRVDQKLLETNSSNAKLLLRKSLKTNQGRSNDCGGFEGQKSNVLPLELHRREFYQTNLDRRKSSNQEPGQASPPQEIEGKTEDQSNGRSEAADRVECPVEKVEQFVVHTSEPIVDRKSVFIGHSISLNDPKDVPRILQHLLSDKKIAKASHNMIAWRCETNGFLHQDNDDDGESAAGSRMQHLLNILDVKNVFVCVSRWFGGIHLGSDRFKHINQATRDALIQGRFISLPPSKNSISSKSSAQQASTSGSKNKR</sequence>
<organism evidence="1 2">
    <name type="scientific">Puccinia striiformis f. sp. tritici</name>
    <dbReference type="NCBI Taxonomy" id="168172"/>
    <lineage>
        <taxon>Eukaryota</taxon>
        <taxon>Fungi</taxon>
        <taxon>Dikarya</taxon>
        <taxon>Basidiomycota</taxon>
        <taxon>Pucciniomycotina</taxon>
        <taxon>Pucciniomycetes</taxon>
        <taxon>Pucciniales</taxon>
        <taxon>Pucciniaceae</taxon>
        <taxon>Puccinia</taxon>
    </lineage>
</organism>
<dbReference type="Proteomes" id="UP001060170">
    <property type="component" value="Chromosome 6"/>
</dbReference>
<reference evidence="1 2" key="3">
    <citation type="journal article" date="2022" name="Microbiol. Spectr.">
        <title>Folding features and dynamics of 3D genome architecture in plant fungal pathogens.</title>
        <authorList>
            <person name="Xia C."/>
        </authorList>
    </citation>
    <scope>NUCLEOTIDE SEQUENCE [LARGE SCALE GENOMIC DNA]</scope>
    <source>
        <strain evidence="1 2">93-210</strain>
    </source>
</reference>
<comment type="caution">
    <text evidence="1">The sequence shown here is derived from an EMBL/GenBank/DDBJ whole genome shotgun (WGS) entry which is preliminary data.</text>
</comment>
<dbReference type="EMBL" id="CM045870">
    <property type="protein sequence ID" value="KAI7953664.1"/>
    <property type="molecule type" value="Genomic_DNA"/>
</dbReference>
<proteinExistence type="predicted"/>
<reference evidence="2" key="2">
    <citation type="journal article" date="2018" name="Mol. Plant Microbe Interact.">
        <title>Genome sequence resources for the wheat stripe rust pathogen (Puccinia striiformis f. sp. tritici) and the barley stripe rust pathogen (Puccinia striiformis f. sp. hordei).</title>
        <authorList>
            <person name="Xia C."/>
            <person name="Wang M."/>
            <person name="Yin C."/>
            <person name="Cornejo O.E."/>
            <person name="Hulbert S.H."/>
            <person name="Chen X."/>
        </authorList>
    </citation>
    <scope>NUCLEOTIDE SEQUENCE [LARGE SCALE GENOMIC DNA]</scope>
    <source>
        <strain evidence="2">93-210</strain>
    </source>
</reference>
<evidence type="ECO:0000313" key="1">
    <source>
        <dbReference type="EMBL" id="KAI7953664.1"/>
    </source>
</evidence>
<keyword evidence="2" id="KW-1185">Reference proteome</keyword>